<comment type="caution">
    <text evidence="1">The sequence shown here is derived from an EMBL/GenBank/DDBJ whole genome shotgun (WGS) entry which is preliminary data.</text>
</comment>
<organism evidence="1 2">
    <name type="scientific">Canavalia gladiata</name>
    <name type="common">Sword bean</name>
    <name type="synonym">Dolichos gladiatus</name>
    <dbReference type="NCBI Taxonomy" id="3824"/>
    <lineage>
        <taxon>Eukaryota</taxon>
        <taxon>Viridiplantae</taxon>
        <taxon>Streptophyta</taxon>
        <taxon>Embryophyta</taxon>
        <taxon>Tracheophyta</taxon>
        <taxon>Spermatophyta</taxon>
        <taxon>Magnoliopsida</taxon>
        <taxon>eudicotyledons</taxon>
        <taxon>Gunneridae</taxon>
        <taxon>Pentapetalae</taxon>
        <taxon>rosids</taxon>
        <taxon>fabids</taxon>
        <taxon>Fabales</taxon>
        <taxon>Fabaceae</taxon>
        <taxon>Papilionoideae</taxon>
        <taxon>50 kb inversion clade</taxon>
        <taxon>NPAAA clade</taxon>
        <taxon>indigoferoid/millettioid clade</taxon>
        <taxon>Phaseoleae</taxon>
        <taxon>Canavalia</taxon>
    </lineage>
</organism>
<protein>
    <submittedName>
        <fullName evidence="1">Uncharacterized protein</fullName>
    </submittedName>
</protein>
<sequence>MYPSLPPSKSFPHFQTHLVHPFLPCFFNTCPSSTLLGLSSTSLRSHAPGLQWFTLHHNLLTFLPPIPSSNGSLGPTIYVLSKSINNIPSPMFGFCIVDYNSVSKTIS</sequence>
<evidence type="ECO:0000313" key="2">
    <source>
        <dbReference type="Proteomes" id="UP001367508"/>
    </source>
</evidence>
<keyword evidence="2" id="KW-1185">Reference proteome</keyword>
<name>A0AAN9PQH7_CANGL</name>
<dbReference type="AlphaFoldDB" id="A0AAN9PQH7"/>
<evidence type="ECO:0000313" key="1">
    <source>
        <dbReference type="EMBL" id="KAK7306666.1"/>
    </source>
</evidence>
<proteinExistence type="predicted"/>
<dbReference type="EMBL" id="JAYMYQ010000011">
    <property type="protein sequence ID" value="KAK7306666.1"/>
    <property type="molecule type" value="Genomic_DNA"/>
</dbReference>
<reference evidence="1 2" key="1">
    <citation type="submission" date="2024-01" db="EMBL/GenBank/DDBJ databases">
        <title>The genomes of 5 underutilized Papilionoideae crops provide insights into root nodulation and disease resistanc.</title>
        <authorList>
            <person name="Jiang F."/>
        </authorList>
    </citation>
    <scope>NUCLEOTIDE SEQUENCE [LARGE SCALE GENOMIC DNA]</scope>
    <source>
        <strain evidence="1">LVBAO_FW01</strain>
        <tissue evidence="1">Leaves</tissue>
    </source>
</reference>
<accession>A0AAN9PQH7</accession>
<gene>
    <name evidence="1" type="ORF">VNO77_44618</name>
</gene>
<dbReference type="Proteomes" id="UP001367508">
    <property type="component" value="Unassembled WGS sequence"/>
</dbReference>